<reference evidence="8" key="1">
    <citation type="submission" date="2016-06" db="EMBL/GenBank/DDBJ databases">
        <title>Draft Genome sequence of the fungus Inonotus baumii.</title>
        <authorList>
            <person name="Zhu H."/>
            <person name="Lin W."/>
        </authorList>
    </citation>
    <scope>NUCLEOTIDE SEQUENCE</scope>
    <source>
        <strain evidence="8">821</strain>
    </source>
</reference>
<dbReference type="CDD" id="cd00086">
    <property type="entry name" value="homeodomain"/>
    <property type="match status" value="1"/>
</dbReference>
<feature type="compositionally biased region" description="Polar residues" evidence="6">
    <location>
        <begin position="442"/>
        <end position="455"/>
    </location>
</feature>
<dbReference type="GO" id="GO:0003677">
    <property type="term" value="F:DNA binding"/>
    <property type="evidence" value="ECO:0007669"/>
    <property type="project" value="UniProtKB-UniRule"/>
</dbReference>
<comment type="caution">
    <text evidence="8">The sequence shown here is derived from an EMBL/GenBank/DDBJ whole genome shotgun (WGS) entry which is preliminary data.</text>
</comment>
<evidence type="ECO:0000256" key="6">
    <source>
        <dbReference type="SAM" id="MobiDB-lite"/>
    </source>
</evidence>
<feature type="region of interest" description="Disordered" evidence="6">
    <location>
        <begin position="111"/>
        <end position="134"/>
    </location>
</feature>
<feature type="domain" description="Homeobox" evidence="7">
    <location>
        <begin position="159"/>
        <end position="195"/>
    </location>
</feature>
<comment type="similarity">
    <text evidence="1">Belongs to the TALE/M-ATYP homeobox family.</text>
</comment>
<keyword evidence="9" id="KW-1185">Reference proteome</keyword>
<feature type="compositionally biased region" description="Polar residues" evidence="6">
    <location>
        <begin position="281"/>
        <end position="299"/>
    </location>
</feature>
<dbReference type="Proteomes" id="UP000757232">
    <property type="component" value="Unassembled WGS sequence"/>
</dbReference>
<dbReference type="PROSITE" id="PS50071">
    <property type="entry name" value="HOMEOBOX_2"/>
    <property type="match status" value="1"/>
</dbReference>
<organism evidence="8 9">
    <name type="scientific">Sanghuangporus baumii</name>
    <name type="common">Phellinus baumii</name>
    <dbReference type="NCBI Taxonomy" id="108892"/>
    <lineage>
        <taxon>Eukaryota</taxon>
        <taxon>Fungi</taxon>
        <taxon>Dikarya</taxon>
        <taxon>Basidiomycota</taxon>
        <taxon>Agaricomycotina</taxon>
        <taxon>Agaricomycetes</taxon>
        <taxon>Hymenochaetales</taxon>
        <taxon>Hymenochaetaceae</taxon>
        <taxon>Sanghuangporus</taxon>
    </lineage>
</organism>
<evidence type="ECO:0000313" key="8">
    <source>
        <dbReference type="EMBL" id="OCB92005.1"/>
    </source>
</evidence>
<evidence type="ECO:0000256" key="4">
    <source>
        <dbReference type="ARBA" id="ARBA00023242"/>
    </source>
</evidence>
<keyword evidence="3 5" id="KW-0371">Homeobox</keyword>
<protein>
    <recommendedName>
        <fullName evidence="7">Homeobox domain-containing protein</fullName>
    </recommendedName>
</protein>
<dbReference type="GO" id="GO:0006355">
    <property type="term" value="P:regulation of DNA-templated transcription"/>
    <property type="evidence" value="ECO:0007669"/>
    <property type="project" value="InterPro"/>
</dbReference>
<dbReference type="InterPro" id="IPR001356">
    <property type="entry name" value="HD"/>
</dbReference>
<dbReference type="EMBL" id="LNZH02000043">
    <property type="protein sequence ID" value="OCB92005.1"/>
    <property type="molecule type" value="Genomic_DNA"/>
</dbReference>
<evidence type="ECO:0000256" key="1">
    <source>
        <dbReference type="ARBA" id="ARBA00005800"/>
    </source>
</evidence>
<evidence type="ECO:0000256" key="2">
    <source>
        <dbReference type="ARBA" id="ARBA00023125"/>
    </source>
</evidence>
<evidence type="ECO:0000256" key="3">
    <source>
        <dbReference type="ARBA" id="ARBA00023155"/>
    </source>
</evidence>
<dbReference type="GO" id="GO:0005634">
    <property type="term" value="C:nucleus"/>
    <property type="evidence" value="ECO:0007669"/>
    <property type="project" value="UniProtKB-SubCell"/>
</dbReference>
<evidence type="ECO:0000259" key="7">
    <source>
        <dbReference type="PROSITE" id="PS50071"/>
    </source>
</evidence>
<keyword evidence="2 5" id="KW-0238">DNA-binding</keyword>
<feature type="region of interest" description="Disordered" evidence="6">
    <location>
        <begin position="273"/>
        <end position="315"/>
    </location>
</feature>
<sequence length="687" mass="73670">MVSRPENRNSLLRRVEQAEATFIASLNDPEALLSFEIPWVELSTDVLNHIDTIDAATGAAAYATAARVATIVGALRDIDTKVGALDLRLDSDLGHILDTIYPGPGTQIVNHSPSSHSKINRPRHPSALETTTSSFSDRGSPILSAISAHCSWLLEHLHNPFPSASVKKELAKTLNMTPKSLEDWFSNARRKIGWIAFSKRHFQGNRSLTLDCAHRVWVEGKRQMYNEEVIRGLEEVKATAHRLYGSPDKNTAPESSCFAKEIESLEAETVAVSKSRKRRPSTCSNASEQTIVSSTSSGCPSRKRARASSEESDATCCEDQMLSLKPFKRARSVSSACSSASHESSFSSLSSDSADTVSEVSTPAMSPTHPHLPIEIFDGWMDSLSVGSPFLPHDAADKPQEKVLSLKRASPDSDSDTDTDAPSKRARLDSSQEPLPLPAANGCNTPNPKLSQSVATALAEAAPPSPTHSPTKASVDLPPTNEATITIPVQPAAAEEVDVETAKAILSQLDYSVPPPPIWDDELVESALEATLLSLASCGAGEIGSSSGLPGDIDALWANAPVLGTALPAAEENSVGPQTLQECTNEPNDTADASRIALADHCESIPLSLSLLDFDFLESLGNIAPVPSVNTETAPTCDNKLSAPLIDIAPITELDKFPFDDSERTEKLERIEQLLAEAQKLQQEVFG</sequence>
<name>A0A9Q5I5E5_SANBA</name>
<feature type="compositionally biased region" description="Low complexity" evidence="6">
    <location>
        <begin position="342"/>
        <end position="354"/>
    </location>
</feature>
<dbReference type="Gene3D" id="1.10.10.60">
    <property type="entry name" value="Homeodomain-like"/>
    <property type="match status" value="1"/>
</dbReference>
<dbReference type="SUPFAM" id="SSF46689">
    <property type="entry name" value="Homeodomain-like"/>
    <property type="match status" value="1"/>
</dbReference>
<accession>A0A9Q5I5E5</accession>
<feature type="compositionally biased region" description="Polar residues" evidence="6">
    <location>
        <begin position="355"/>
        <end position="365"/>
    </location>
</feature>
<feature type="region of interest" description="Disordered" evidence="6">
    <location>
        <begin position="342"/>
        <end position="369"/>
    </location>
</feature>
<feature type="DNA-binding region" description="Homeobox" evidence="5">
    <location>
        <begin position="161"/>
        <end position="196"/>
    </location>
</feature>
<gene>
    <name evidence="8" type="ORF">A7U60_g660</name>
</gene>
<comment type="subcellular location">
    <subcellularLocation>
        <location evidence="5">Nucleus</location>
    </subcellularLocation>
</comment>
<dbReference type="InterPro" id="IPR008422">
    <property type="entry name" value="KN_HD"/>
</dbReference>
<feature type="region of interest" description="Disordered" evidence="6">
    <location>
        <begin position="401"/>
        <end position="478"/>
    </location>
</feature>
<keyword evidence="4 5" id="KW-0539">Nucleus</keyword>
<dbReference type="AlphaFoldDB" id="A0A9Q5I5E5"/>
<evidence type="ECO:0000313" key="9">
    <source>
        <dbReference type="Proteomes" id="UP000757232"/>
    </source>
</evidence>
<proteinExistence type="inferred from homology"/>
<evidence type="ECO:0000256" key="5">
    <source>
        <dbReference type="PROSITE-ProRule" id="PRU00108"/>
    </source>
</evidence>
<dbReference type="InterPro" id="IPR009057">
    <property type="entry name" value="Homeodomain-like_sf"/>
</dbReference>
<dbReference type="OrthoDB" id="250329at2759"/>
<feature type="compositionally biased region" description="Basic and acidic residues" evidence="6">
    <location>
        <begin position="421"/>
        <end position="430"/>
    </location>
</feature>
<dbReference type="Pfam" id="PF05920">
    <property type="entry name" value="Homeobox_KN"/>
    <property type="match status" value="1"/>
</dbReference>